<keyword evidence="2" id="KW-1185">Reference proteome</keyword>
<dbReference type="Proteomes" id="UP000054703">
    <property type="component" value="Unassembled WGS sequence"/>
</dbReference>
<dbReference type="RefSeq" id="WP_058515769.1">
    <property type="nucleotide sequence ID" value="NZ_CAAAIH010000001.1"/>
</dbReference>
<dbReference type="PATRIC" id="fig|45074.5.peg.4170"/>
<accession>A0A0W0YAB7</accession>
<dbReference type="OrthoDB" id="6174582at2"/>
<proteinExistence type="predicted"/>
<comment type="caution">
    <text evidence="1">The sequence shown here is derived from an EMBL/GenBank/DDBJ whole genome shotgun (WGS) entry which is preliminary data.</text>
</comment>
<reference evidence="1 2" key="1">
    <citation type="submission" date="2015-11" db="EMBL/GenBank/DDBJ databases">
        <title>Genomic analysis of 38 Legionella species identifies large and diverse effector repertoires.</title>
        <authorList>
            <person name="Burstein D."/>
            <person name="Amaro F."/>
            <person name="Zusman T."/>
            <person name="Lifshitz Z."/>
            <person name="Cohen O."/>
            <person name="Gilbert J.A."/>
            <person name="Pupko T."/>
            <person name="Shuman H.A."/>
            <person name="Segal G."/>
        </authorList>
    </citation>
    <scope>NUCLEOTIDE SEQUENCE [LARGE SCALE GENOMIC DNA]</scope>
    <source>
        <strain evidence="1 2">SC-63-C7</strain>
    </source>
</reference>
<protein>
    <submittedName>
        <fullName evidence="1">LvrA</fullName>
    </submittedName>
</protein>
<sequence length="282" mass="32221">MTNMIINHRELSALSGLPYLQQLVYLRGLRPYVDYQTAKVGVKRGISYQSIAEELYIEPHPGIQSGSPSKDQIRRALRSLERIGIIHIESQDWKLIIRCLLVLGDNSAQNKAATNPPVYQASNQHAETPVFSRENKLDNQKGTSTFSSQAAIPQKSEKDLVCVSAQFEAFWKAYPKKNAKQKAWEEFLKLQPSEELFQRIIKAVQEQTKATTALKSRGLWIPKWKFPANWLAQHCWEDEIDVSVLEENNHEINQGHHPKQQPVDFLWESCKAGLSAGETHYE</sequence>
<dbReference type="AlphaFoldDB" id="A0A0W0YAB7"/>
<name>A0A0W0YAB7_9GAMM</name>
<dbReference type="STRING" id="45074.Lsan_3885"/>
<evidence type="ECO:0000313" key="2">
    <source>
        <dbReference type="Proteomes" id="UP000054703"/>
    </source>
</evidence>
<evidence type="ECO:0000313" key="1">
    <source>
        <dbReference type="EMBL" id="KTD53475.1"/>
    </source>
</evidence>
<gene>
    <name evidence="1" type="ORF">Lsan_3885</name>
</gene>
<dbReference type="EMBL" id="LNYU01000091">
    <property type="protein sequence ID" value="KTD53475.1"/>
    <property type="molecule type" value="Genomic_DNA"/>
</dbReference>
<organism evidence="1 2">
    <name type="scientific">Legionella santicrucis</name>
    <dbReference type="NCBI Taxonomy" id="45074"/>
    <lineage>
        <taxon>Bacteria</taxon>
        <taxon>Pseudomonadati</taxon>
        <taxon>Pseudomonadota</taxon>
        <taxon>Gammaproteobacteria</taxon>
        <taxon>Legionellales</taxon>
        <taxon>Legionellaceae</taxon>
        <taxon>Legionella</taxon>
    </lineage>
</organism>